<keyword evidence="2" id="KW-0472">Membrane</keyword>
<accession>A0AAW2Z2X9</accession>
<dbReference type="SMART" id="SM00754">
    <property type="entry name" value="CHRD"/>
    <property type="match status" value="2"/>
</dbReference>
<organism evidence="4 5">
    <name type="scientific">Acrasis kona</name>
    <dbReference type="NCBI Taxonomy" id="1008807"/>
    <lineage>
        <taxon>Eukaryota</taxon>
        <taxon>Discoba</taxon>
        <taxon>Heterolobosea</taxon>
        <taxon>Tetramitia</taxon>
        <taxon>Eutetramitia</taxon>
        <taxon>Acrasidae</taxon>
        <taxon>Acrasis</taxon>
    </lineage>
</organism>
<dbReference type="GO" id="GO:0004842">
    <property type="term" value="F:ubiquitin-protein transferase activity"/>
    <property type="evidence" value="ECO:0007669"/>
    <property type="project" value="InterPro"/>
</dbReference>
<gene>
    <name evidence="4" type="ORF">AKO1_014730</name>
</gene>
<feature type="transmembrane region" description="Helical" evidence="2">
    <location>
        <begin position="282"/>
        <end position="310"/>
    </location>
</feature>
<feature type="domain" description="U-box" evidence="3">
    <location>
        <begin position="939"/>
        <end position="1013"/>
    </location>
</feature>
<protein>
    <recommendedName>
        <fullName evidence="3">U-box domain-containing protein</fullName>
    </recommendedName>
</protein>
<dbReference type="InterPro" id="IPR013083">
    <property type="entry name" value="Znf_RING/FYVE/PHD"/>
</dbReference>
<dbReference type="Gene3D" id="3.30.40.10">
    <property type="entry name" value="Zinc/RING finger domain, C3HC4 (zinc finger)"/>
    <property type="match status" value="1"/>
</dbReference>
<dbReference type="PANTHER" id="PTHR46573">
    <property type="entry name" value="WD REPEAT, SAM AND U-BOX DOMAIN-CONTAINING PROTEIN 1"/>
    <property type="match status" value="1"/>
</dbReference>
<dbReference type="PANTHER" id="PTHR46573:SF1">
    <property type="entry name" value="WD REPEAT, SAM AND U-BOX DOMAIN-CONTAINING PROTEIN 1"/>
    <property type="match status" value="1"/>
</dbReference>
<name>A0AAW2Z2X9_9EUKA</name>
<dbReference type="InterPro" id="IPR010895">
    <property type="entry name" value="CHRD"/>
</dbReference>
<evidence type="ECO:0000256" key="1">
    <source>
        <dbReference type="SAM" id="Coils"/>
    </source>
</evidence>
<sequence>MKKTWYLIRNILIVVWFGCALSRGAIQVLTSILDSSQIASAGGSSTSSAEGLGFFQFDDTTKVLSYYITSNVNQVISVNIQQGINIIFTLQSAAGLSGSLQQLTTAQETSLLAGNWAVQVYSSANPSGDIRGTIVTNSSVVYSSIMTPSAAKVSTSNPAIFGIALFVSQSSGEYGLTYHSGATGKTSFLISGPAPQCSTGDTIESFSYANTQITSDVFTLNSAQSQSLQNGFLYTLITSAVYPQGVVRGQIQSATVVNSVANCVSNNTVAGTAYDILSIRNIIIIAVTVGVGVIGVLLVMVLACILFFAYRRKKRARDRLRNEHSFNKTPLIVHVDYIELQTKLASQAHALFDCFETNRFNEAVTIAAEMEESVKEFGTNIPHPSIIFFTLCKIIKTPEFRHCDTNYIQRIIRLLHAFGSLTLIEKTVKNLKLAEEEKTDLMDSLQTLSSMTSGSYDIELRFQLDCLRQCVTLMQDTGRSIIAIARAMQYIQYPQMLLPIIAQEADNYPSNWYFRLLCSHQLLQHAKTDISVCVQLLGRSLTKKKATDWHIYYDQAQMIGEIARQASTTEIRTMVINGEIPITVTTLPTDEIAIDMDSLHSTNDQLSHTSPSSARVYDGIVNLSDLLSCKSMNKSKHNDWIKIKTIHLLLDIIKDDTCDHNVRKESLLCLLNRQVFETNPTIKKIIMEAIQMLKDTDAFDQWRKAIQESANVIVRQMDQEWDHLTTLKHQQHEKKNLIEEKLRSIATSQIELNVLRETHQDEVQDEEYQRQIKLMDHLQKQLLKIEKQEHFAVEPQVRQDLVRERVKVNKSISKIDKDRIEQVDRSVKMMKQLEQDIEQIQTQVSVLNKEVEVICKMYEEANEIFQIKRQNYENIQSDYHVGLMLQVQDLEKKATRIDGQDDINEFDELININSSSSSAGERFRLKSPGATESFTFTSEVPDGFVCPITGDLMKEPALVLESGHTYEKVAIERWLRDNNTDPLTGRTLINKNIIINHNLKKSIGEWVTKNRKM</sequence>
<feature type="coiled-coil region" evidence="1">
    <location>
        <begin position="823"/>
        <end position="850"/>
    </location>
</feature>
<evidence type="ECO:0000259" key="3">
    <source>
        <dbReference type="PROSITE" id="PS51698"/>
    </source>
</evidence>
<dbReference type="InterPro" id="IPR052085">
    <property type="entry name" value="WD-SAM-U-box"/>
</dbReference>
<dbReference type="GO" id="GO:0016567">
    <property type="term" value="P:protein ubiquitination"/>
    <property type="evidence" value="ECO:0007669"/>
    <property type="project" value="InterPro"/>
</dbReference>
<comment type="caution">
    <text evidence="4">The sequence shown here is derived from an EMBL/GenBank/DDBJ whole genome shotgun (WGS) entry which is preliminary data.</text>
</comment>
<keyword evidence="5" id="KW-1185">Reference proteome</keyword>
<evidence type="ECO:0000313" key="4">
    <source>
        <dbReference type="EMBL" id="KAL0483466.1"/>
    </source>
</evidence>
<dbReference type="EMBL" id="JAOPGA020000962">
    <property type="protein sequence ID" value="KAL0483466.1"/>
    <property type="molecule type" value="Genomic_DNA"/>
</dbReference>
<evidence type="ECO:0000313" key="5">
    <source>
        <dbReference type="Proteomes" id="UP001431209"/>
    </source>
</evidence>
<dbReference type="Proteomes" id="UP001431209">
    <property type="component" value="Unassembled WGS sequence"/>
</dbReference>
<dbReference type="AlphaFoldDB" id="A0AAW2Z2X9"/>
<keyword evidence="2" id="KW-1133">Transmembrane helix</keyword>
<dbReference type="SMART" id="SM00504">
    <property type="entry name" value="Ubox"/>
    <property type="match status" value="1"/>
</dbReference>
<dbReference type="SUPFAM" id="SSF57850">
    <property type="entry name" value="RING/U-box"/>
    <property type="match status" value="1"/>
</dbReference>
<evidence type="ECO:0000256" key="2">
    <source>
        <dbReference type="SAM" id="Phobius"/>
    </source>
</evidence>
<dbReference type="PROSITE" id="PS51698">
    <property type="entry name" value="U_BOX"/>
    <property type="match status" value="1"/>
</dbReference>
<keyword evidence="2" id="KW-0812">Transmembrane</keyword>
<dbReference type="CDD" id="cd16655">
    <property type="entry name" value="RING-Ubox_WDSUB1-like"/>
    <property type="match status" value="1"/>
</dbReference>
<reference evidence="4 5" key="1">
    <citation type="submission" date="2024-03" db="EMBL/GenBank/DDBJ databases">
        <title>The Acrasis kona genome and developmental transcriptomes reveal deep origins of eukaryotic multicellular pathways.</title>
        <authorList>
            <person name="Sheikh S."/>
            <person name="Fu C.-J."/>
            <person name="Brown M.W."/>
            <person name="Baldauf S.L."/>
        </authorList>
    </citation>
    <scope>NUCLEOTIDE SEQUENCE [LARGE SCALE GENOMIC DNA]</scope>
    <source>
        <strain evidence="4 5">ATCC MYA-3509</strain>
    </source>
</reference>
<proteinExistence type="predicted"/>
<feature type="coiled-coil region" evidence="1">
    <location>
        <begin position="424"/>
        <end position="451"/>
    </location>
</feature>
<dbReference type="InterPro" id="IPR003613">
    <property type="entry name" value="Ubox_domain"/>
</dbReference>
<dbReference type="Pfam" id="PF07452">
    <property type="entry name" value="CHRD"/>
    <property type="match status" value="1"/>
</dbReference>
<dbReference type="Pfam" id="PF04564">
    <property type="entry name" value="U-box"/>
    <property type="match status" value="1"/>
</dbReference>
<keyword evidence="1" id="KW-0175">Coiled coil</keyword>